<evidence type="ECO:0000313" key="2">
    <source>
        <dbReference type="Proteomes" id="UP000295773"/>
    </source>
</evidence>
<evidence type="ECO:0000313" key="1">
    <source>
        <dbReference type="EMBL" id="TCU52831.1"/>
    </source>
</evidence>
<organism evidence="1 2">
    <name type="scientific">Longicatena caecimuris</name>
    <dbReference type="NCBI Taxonomy" id="1796635"/>
    <lineage>
        <taxon>Bacteria</taxon>
        <taxon>Bacillati</taxon>
        <taxon>Bacillota</taxon>
        <taxon>Erysipelotrichia</taxon>
        <taxon>Erysipelotrichales</taxon>
        <taxon>Erysipelotrichaceae</taxon>
        <taxon>Longicatena</taxon>
    </lineage>
</organism>
<protein>
    <submittedName>
        <fullName evidence="1">Uncharacterized protein</fullName>
    </submittedName>
</protein>
<dbReference type="EMBL" id="SMBP01000032">
    <property type="protein sequence ID" value="TCU52831.1"/>
    <property type="molecule type" value="Genomic_DNA"/>
</dbReference>
<comment type="caution">
    <text evidence="1">The sequence shown here is derived from an EMBL/GenBank/DDBJ whole genome shotgun (WGS) entry which is preliminary data.</text>
</comment>
<sequence>MAYGTAISNKTGVKDMESEGENSSLFFMDDCYELAQSACEA</sequence>
<keyword evidence="2" id="KW-1185">Reference proteome</keyword>
<dbReference type="Proteomes" id="UP000295773">
    <property type="component" value="Unassembled WGS sequence"/>
</dbReference>
<gene>
    <name evidence="1" type="ORF">EDD61_13227</name>
</gene>
<name>A0A4R3SVB2_9FIRM</name>
<dbReference type="AlphaFoldDB" id="A0A4R3SVB2"/>
<proteinExistence type="predicted"/>
<reference evidence="1 2" key="1">
    <citation type="submission" date="2019-03" db="EMBL/GenBank/DDBJ databases">
        <title>Genomic Encyclopedia of Type Strains, Phase IV (KMG-IV): sequencing the most valuable type-strain genomes for metagenomic binning, comparative biology and taxonomic classification.</title>
        <authorList>
            <person name="Goeker M."/>
        </authorList>
    </citation>
    <scope>NUCLEOTIDE SEQUENCE [LARGE SCALE GENOMIC DNA]</scope>
    <source>
        <strain evidence="1 2">DSM 29481</strain>
    </source>
</reference>
<accession>A0A4R3SVB2</accession>